<organism evidence="1 2">
    <name type="scientific">Choristoneura fumiferana</name>
    <name type="common">Spruce budworm moth</name>
    <name type="synonym">Archips fumiferana</name>
    <dbReference type="NCBI Taxonomy" id="7141"/>
    <lineage>
        <taxon>Eukaryota</taxon>
        <taxon>Metazoa</taxon>
        <taxon>Ecdysozoa</taxon>
        <taxon>Arthropoda</taxon>
        <taxon>Hexapoda</taxon>
        <taxon>Insecta</taxon>
        <taxon>Pterygota</taxon>
        <taxon>Neoptera</taxon>
        <taxon>Endopterygota</taxon>
        <taxon>Lepidoptera</taxon>
        <taxon>Glossata</taxon>
        <taxon>Ditrysia</taxon>
        <taxon>Tortricoidea</taxon>
        <taxon>Tortricidae</taxon>
        <taxon>Tortricinae</taxon>
        <taxon>Choristoneura</taxon>
    </lineage>
</organism>
<evidence type="ECO:0000313" key="2">
    <source>
        <dbReference type="Proteomes" id="UP001064048"/>
    </source>
</evidence>
<proteinExistence type="predicted"/>
<sequence length="66" mass="7827">MTPEEISLLKNYVKRSKGYPASIRYPATIYYSAEYRIVAYYPAGYRMIIRKKRRDEMNALKPQSSE</sequence>
<comment type="caution">
    <text evidence="1">The sequence shown here is derived from an EMBL/GenBank/DDBJ whole genome shotgun (WGS) entry which is preliminary data.</text>
</comment>
<keyword evidence="2" id="KW-1185">Reference proteome</keyword>
<evidence type="ECO:0000313" key="1">
    <source>
        <dbReference type="EMBL" id="KAI8431421.1"/>
    </source>
</evidence>
<gene>
    <name evidence="1" type="ORF">MSG28_015943</name>
</gene>
<accession>A0ACC0K4U9</accession>
<protein>
    <submittedName>
        <fullName evidence="1">Uncharacterized protein</fullName>
    </submittedName>
</protein>
<dbReference type="Proteomes" id="UP001064048">
    <property type="component" value="Chromosome 30"/>
</dbReference>
<reference evidence="1 2" key="1">
    <citation type="journal article" date="2022" name="Genome Biol. Evol.">
        <title>The Spruce Budworm Genome: Reconstructing the Evolutionary History of Antifreeze Proteins.</title>
        <authorList>
            <person name="Beliveau C."/>
            <person name="Gagne P."/>
            <person name="Picq S."/>
            <person name="Vernygora O."/>
            <person name="Keeling C.I."/>
            <person name="Pinkney K."/>
            <person name="Doucet D."/>
            <person name="Wen F."/>
            <person name="Johnston J.S."/>
            <person name="Maaroufi H."/>
            <person name="Boyle B."/>
            <person name="Laroche J."/>
            <person name="Dewar K."/>
            <person name="Juretic N."/>
            <person name="Blackburn G."/>
            <person name="Nisole A."/>
            <person name="Brunet B."/>
            <person name="Brandao M."/>
            <person name="Lumley L."/>
            <person name="Duan J."/>
            <person name="Quan G."/>
            <person name="Lucarotti C.J."/>
            <person name="Roe A.D."/>
            <person name="Sperling F.A.H."/>
            <person name="Levesque R.C."/>
            <person name="Cusson M."/>
        </authorList>
    </citation>
    <scope>NUCLEOTIDE SEQUENCE [LARGE SCALE GENOMIC DNA]</scope>
    <source>
        <strain evidence="1">Glfc:IPQL:Cfum</strain>
    </source>
</reference>
<dbReference type="EMBL" id="CM046130">
    <property type="protein sequence ID" value="KAI8431421.1"/>
    <property type="molecule type" value="Genomic_DNA"/>
</dbReference>
<name>A0ACC0K4U9_CHOFU</name>